<dbReference type="EMBL" id="LJGU01000118">
    <property type="protein sequence ID" value="OEV03585.1"/>
    <property type="molecule type" value="Genomic_DNA"/>
</dbReference>
<dbReference type="PATRIC" id="fig|1075402.3.peg.3038"/>
<proteinExistence type="predicted"/>
<gene>
    <name evidence="1" type="ORF">AN216_11045</name>
</gene>
<dbReference type="InterPro" id="IPR050267">
    <property type="entry name" value="Anti-sigma-factor_SerPK"/>
</dbReference>
<comment type="caution">
    <text evidence="1">The sequence shown here is derived from an EMBL/GenBank/DDBJ whole genome shotgun (WGS) entry which is preliminary data.</text>
</comment>
<dbReference type="STRING" id="1075402.AN216_11045"/>
<sequence>MRSAPSMPAASWMETPACSRLTAHELYELVERAGLLTSELATNSVCHTKGPAAVRLHWRHHALRVSMWDPCPTLPAPVRAVRDDEPTGRGLLLLDVLADRWGGCAIGEGPWAPGGKTLWFELSLGGGTPPVLAA</sequence>
<evidence type="ECO:0008006" key="3">
    <source>
        <dbReference type="Google" id="ProtNLM"/>
    </source>
</evidence>
<dbReference type="PANTHER" id="PTHR35526">
    <property type="entry name" value="ANTI-SIGMA-F FACTOR RSBW-RELATED"/>
    <property type="match status" value="1"/>
</dbReference>
<accession>A0A1E7KI70</accession>
<dbReference type="AlphaFoldDB" id="A0A1E7KI70"/>
<evidence type="ECO:0000313" key="2">
    <source>
        <dbReference type="Proteomes" id="UP000176101"/>
    </source>
</evidence>
<evidence type="ECO:0000313" key="1">
    <source>
        <dbReference type="EMBL" id="OEV03585.1"/>
    </source>
</evidence>
<dbReference type="SUPFAM" id="SSF55874">
    <property type="entry name" value="ATPase domain of HSP90 chaperone/DNA topoisomerase II/histidine kinase"/>
    <property type="match status" value="1"/>
</dbReference>
<protein>
    <recommendedName>
        <fullName evidence="3">Histidine kinase/HSP90-like ATPase domain-containing protein</fullName>
    </recommendedName>
</protein>
<dbReference type="PANTHER" id="PTHR35526:SF3">
    <property type="entry name" value="ANTI-SIGMA-F FACTOR RSBW"/>
    <property type="match status" value="1"/>
</dbReference>
<dbReference type="InterPro" id="IPR036890">
    <property type="entry name" value="HATPase_C_sf"/>
</dbReference>
<organism evidence="1 2">
    <name type="scientific">Streptomyces oceani</name>
    <dbReference type="NCBI Taxonomy" id="1075402"/>
    <lineage>
        <taxon>Bacteria</taxon>
        <taxon>Bacillati</taxon>
        <taxon>Actinomycetota</taxon>
        <taxon>Actinomycetes</taxon>
        <taxon>Kitasatosporales</taxon>
        <taxon>Streptomycetaceae</taxon>
        <taxon>Streptomyces</taxon>
    </lineage>
</organism>
<keyword evidence="2" id="KW-1185">Reference proteome</keyword>
<dbReference type="Proteomes" id="UP000176101">
    <property type="component" value="Unassembled WGS sequence"/>
</dbReference>
<name>A0A1E7KI70_9ACTN</name>
<dbReference type="Gene3D" id="3.30.565.10">
    <property type="entry name" value="Histidine kinase-like ATPase, C-terminal domain"/>
    <property type="match status" value="1"/>
</dbReference>
<dbReference type="CDD" id="cd16936">
    <property type="entry name" value="HATPase_RsbW-like"/>
    <property type="match status" value="1"/>
</dbReference>
<reference evidence="1 2" key="1">
    <citation type="journal article" date="2016" name="Front. Microbiol.">
        <title>Comparative Genomics Analysis of Streptomyces Species Reveals Their Adaptation to the Marine Environment and Their Diversity at the Genomic Level.</title>
        <authorList>
            <person name="Tian X."/>
            <person name="Zhang Z."/>
            <person name="Yang T."/>
            <person name="Chen M."/>
            <person name="Li J."/>
            <person name="Chen F."/>
            <person name="Yang J."/>
            <person name="Li W."/>
            <person name="Zhang B."/>
            <person name="Zhang Z."/>
            <person name="Wu J."/>
            <person name="Zhang C."/>
            <person name="Long L."/>
            <person name="Xiao J."/>
        </authorList>
    </citation>
    <scope>NUCLEOTIDE SEQUENCE [LARGE SCALE GENOMIC DNA]</scope>
    <source>
        <strain evidence="1 2">SCSIO 02100</strain>
    </source>
</reference>